<dbReference type="KEGG" id="pwn:QNH46_16520"/>
<keyword evidence="10" id="KW-0067">ATP-binding</keyword>
<proteinExistence type="predicted"/>
<dbReference type="EMBL" id="CP126084">
    <property type="protein sequence ID" value="WHX47740.1"/>
    <property type="molecule type" value="Genomic_DNA"/>
</dbReference>
<dbReference type="Gene3D" id="1.10.287.130">
    <property type="match status" value="1"/>
</dbReference>
<dbReference type="SUPFAM" id="SSF55890">
    <property type="entry name" value="Sporulation response regulatory protein Spo0B"/>
    <property type="match status" value="1"/>
</dbReference>
<dbReference type="SMART" id="SM00387">
    <property type="entry name" value="HATPase_c"/>
    <property type="match status" value="1"/>
</dbReference>
<dbReference type="GO" id="GO:0005886">
    <property type="term" value="C:plasma membrane"/>
    <property type="evidence" value="ECO:0007669"/>
    <property type="project" value="UniProtKB-SubCell"/>
</dbReference>
<evidence type="ECO:0000256" key="6">
    <source>
        <dbReference type="ARBA" id="ARBA00022679"/>
    </source>
</evidence>
<evidence type="ECO:0000259" key="15">
    <source>
        <dbReference type="PROSITE" id="PS50109"/>
    </source>
</evidence>
<dbReference type="InterPro" id="IPR050980">
    <property type="entry name" value="2C_sensor_his_kinase"/>
</dbReference>
<keyword evidence="4" id="KW-1003">Cell membrane</keyword>
<comment type="subcellular location">
    <subcellularLocation>
        <location evidence="2">Cell membrane</location>
        <topology evidence="2">Multi-pass membrane protein</topology>
    </subcellularLocation>
</comment>
<dbReference type="PROSITE" id="PS50109">
    <property type="entry name" value="HIS_KIN"/>
    <property type="match status" value="1"/>
</dbReference>
<evidence type="ECO:0000256" key="9">
    <source>
        <dbReference type="ARBA" id="ARBA00022777"/>
    </source>
</evidence>
<keyword evidence="12" id="KW-0902">Two-component regulatory system</keyword>
<dbReference type="GO" id="GO:0005524">
    <property type="term" value="F:ATP binding"/>
    <property type="evidence" value="ECO:0007669"/>
    <property type="project" value="UniProtKB-KW"/>
</dbReference>
<dbReference type="Gene3D" id="3.30.450.20">
    <property type="entry name" value="PAS domain"/>
    <property type="match status" value="2"/>
</dbReference>
<accession>A0AA95KUT6</accession>
<dbReference type="InterPro" id="IPR036890">
    <property type="entry name" value="HATPase_C_sf"/>
</dbReference>
<keyword evidence="5" id="KW-0597">Phosphoprotein</keyword>
<dbReference type="SUPFAM" id="SSF103190">
    <property type="entry name" value="Sensory domain-like"/>
    <property type="match status" value="1"/>
</dbReference>
<evidence type="ECO:0000313" key="17">
    <source>
        <dbReference type="Proteomes" id="UP001177943"/>
    </source>
</evidence>
<gene>
    <name evidence="16" type="primary">dcuS</name>
    <name evidence="16" type="ORF">QNH46_16520</name>
</gene>
<dbReference type="SUPFAM" id="SSF55874">
    <property type="entry name" value="ATPase domain of HSP90 chaperone/DNA topoisomerase II/histidine kinase"/>
    <property type="match status" value="1"/>
</dbReference>
<dbReference type="PANTHER" id="PTHR44936">
    <property type="entry name" value="SENSOR PROTEIN CREC"/>
    <property type="match status" value="1"/>
</dbReference>
<dbReference type="InterPro" id="IPR039506">
    <property type="entry name" value="SPOB_a"/>
</dbReference>
<evidence type="ECO:0000256" key="5">
    <source>
        <dbReference type="ARBA" id="ARBA00022553"/>
    </source>
</evidence>
<name>A0AA95KUT6_9BACL</name>
<evidence type="ECO:0000256" key="4">
    <source>
        <dbReference type="ARBA" id="ARBA00022475"/>
    </source>
</evidence>
<keyword evidence="13 14" id="KW-0472">Membrane</keyword>
<dbReference type="PRINTS" id="PR00344">
    <property type="entry name" value="BCTRLSENSOR"/>
</dbReference>
<keyword evidence="6 16" id="KW-0808">Transferase</keyword>
<dbReference type="GO" id="GO:0000155">
    <property type="term" value="F:phosphorelay sensor kinase activity"/>
    <property type="evidence" value="ECO:0007669"/>
    <property type="project" value="InterPro"/>
</dbReference>
<sequence>MRRKKALRLQTTITLLVCLVLAIVLSIIYFLFSEQFKAQTRRNLQERVVAVSRTVALTPSVQEALRNPQSSFDIQQYANRIRRLNDVEFVVVIDMRGIRRSHPNPELVGQHMAGGDEGPVLLHGEHIVSIAEGTLGTSLRSFIPVFDAEGSQVGAVLTGVLMRRISEEASKNQWILYWGLGLGAVIGTVGAYLLARKIKQTIYDMEPFEIAKLLKERNAMLQSAKEGIIAVDGHLQITLINEEGRRLLRQAGIPAKLIDEDIRRIWPGLGWEDILLTGESLSDQEVELGAAVVRVSSVPILVNGEVAGVIATFRDKTEIRIMNERLSGLSSYAEALRAQAHEFRNKLHVIYGMAHMAYFDQLQEYISESLQTHESEVGAVTEQIRDQVMAGFILGKMSRAREAGIDFVLLKHSMLPEPRSGEAMHHLITILGNLFDNALEALSTERASREAPRIELAIRYDEDAGELLCSVRDNGSGIHDDIQSVIYDKGFSTKGENRGMGLYLVMLRVKELGGRLECCTRQGAGTRFTVTLPYAIKEALAK</sequence>
<dbReference type="NCBIfam" id="NF008298">
    <property type="entry name" value="PRK11086.1"/>
    <property type="match status" value="1"/>
</dbReference>
<evidence type="ECO:0000313" key="16">
    <source>
        <dbReference type="EMBL" id="WHX47740.1"/>
    </source>
</evidence>
<keyword evidence="11 14" id="KW-1133">Transmembrane helix</keyword>
<dbReference type="Pfam" id="PF02518">
    <property type="entry name" value="HATPase_c"/>
    <property type="match status" value="1"/>
</dbReference>
<dbReference type="RefSeq" id="WP_283925235.1">
    <property type="nucleotide sequence ID" value="NZ_CP126084.1"/>
</dbReference>
<reference evidence="16" key="1">
    <citation type="submission" date="2023-05" db="EMBL/GenBank/DDBJ databases">
        <title>Comparative genomics of Bacillaceae isolates and their secondary metabolite potential.</title>
        <authorList>
            <person name="Song L."/>
            <person name="Nielsen L.J."/>
            <person name="Mohite O."/>
            <person name="Xu X."/>
            <person name="Weber T."/>
            <person name="Kovacs A.T."/>
        </authorList>
    </citation>
    <scope>NUCLEOTIDE SEQUENCE</scope>
    <source>
        <strain evidence="16">B2_4</strain>
    </source>
</reference>
<dbReference type="InterPro" id="IPR029151">
    <property type="entry name" value="Sensor-like_sf"/>
</dbReference>
<dbReference type="AlphaFoldDB" id="A0AA95KUT6"/>
<dbReference type="EC" id="2.7.13.3" evidence="3"/>
<evidence type="ECO:0000256" key="12">
    <source>
        <dbReference type="ARBA" id="ARBA00023012"/>
    </source>
</evidence>
<dbReference type="Gene3D" id="3.30.565.10">
    <property type="entry name" value="Histidine kinase-like ATPase, C-terminal domain"/>
    <property type="match status" value="1"/>
</dbReference>
<organism evidence="16 17">
    <name type="scientific">Paenibacillus woosongensis</name>
    <dbReference type="NCBI Taxonomy" id="307580"/>
    <lineage>
        <taxon>Bacteria</taxon>
        <taxon>Bacillati</taxon>
        <taxon>Bacillota</taxon>
        <taxon>Bacilli</taxon>
        <taxon>Bacillales</taxon>
        <taxon>Paenibacillaceae</taxon>
        <taxon>Paenibacillus</taxon>
    </lineage>
</organism>
<evidence type="ECO:0000256" key="3">
    <source>
        <dbReference type="ARBA" id="ARBA00012438"/>
    </source>
</evidence>
<evidence type="ECO:0000256" key="10">
    <source>
        <dbReference type="ARBA" id="ARBA00022840"/>
    </source>
</evidence>
<evidence type="ECO:0000256" key="2">
    <source>
        <dbReference type="ARBA" id="ARBA00004651"/>
    </source>
</evidence>
<dbReference type="PANTHER" id="PTHR44936:SF9">
    <property type="entry name" value="SENSOR PROTEIN CREC"/>
    <property type="match status" value="1"/>
</dbReference>
<dbReference type="Pfam" id="PF17203">
    <property type="entry name" value="sCache_3_2"/>
    <property type="match status" value="1"/>
</dbReference>
<dbReference type="InterPro" id="IPR005467">
    <property type="entry name" value="His_kinase_dom"/>
</dbReference>
<dbReference type="InterPro" id="IPR004358">
    <property type="entry name" value="Sig_transdc_His_kin-like_C"/>
</dbReference>
<feature type="transmembrane region" description="Helical" evidence="14">
    <location>
        <begin position="174"/>
        <end position="195"/>
    </location>
</feature>
<keyword evidence="8" id="KW-0547">Nucleotide-binding</keyword>
<evidence type="ECO:0000256" key="1">
    <source>
        <dbReference type="ARBA" id="ARBA00000085"/>
    </source>
</evidence>
<dbReference type="InterPro" id="IPR016120">
    <property type="entry name" value="Sig_transdc_His_kin_SpoOB"/>
</dbReference>
<comment type="catalytic activity">
    <reaction evidence="1">
        <text>ATP + protein L-histidine = ADP + protein N-phospho-L-histidine.</text>
        <dbReference type="EC" id="2.7.13.3"/>
    </reaction>
</comment>
<evidence type="ECO:0000256" key="13">
    <source>
        <dbReference type="ARBA" id="ARBA00023136"/>
    </source>
</evidence>
<protein>
    <recommendedName>
        <fullName evidence="3">histidine kinase</fullName>
        <ecNumber evidence="3">2.7.13.3</ecNumber>
    </recommendedName>
</protein>
<feature type="transmembrane region" description="Helical" evidence="14">
    <location>
        <begin position="12"/>
        <end position="32"/>
    </location>
</feature>
<feature type="domain" description="Histidine kinase" evidence="15">
    <location>
        <begin position="338"/>
        <end position="536"/>
    </location>
</feature>
<keyword evidence="7 14" id="KW-0812">Transmembrane</keyword>
<evidence type="ECO:0000256" key="11">
    <source>
        <dbReference type="ARBA" id="ARBA00022989"/>
    </source>
</evidence>
<dbReference type="Proteomes" id="UP001177943">
    <property type="component" value="Chromosome"/>
</dbReference>
<keyword evidence="9 16" id="KW-0418">Kinase</keyword>
<dbReference type="Pfam" id="PF14689">
    <property type="entry name" value="SPOB_a"/>
    <property type="match status" value="1"/>
</dbReference>
<evidence type="ECO:0000256" key="7">
    <source>
        <dbReference type="ARBA" id="ARBA00022692"/>
    </source>
</evidence>
<dbReference type="InterPro" id="IPR033463">
    <property type="entry name" value="sCache_3"/>
</dbReference>
<dbReference type="InterPro" id="IPR003594">
    <property type="entry name" value="HATPase_dom"/>
</dbReference>
<evidence type="ECO:0000256" key="14">
    <source>
        <dbReference type="SAM" id="Phobius"/>
    </source>
</evidence>
<evidence type="ECO:0000256" key="8">
    <source>
        <dbReference type="ARBA" id="ARBA00022741"/>
    </source>
</evidence>